<organism evidence="1 2">
    <name type="scientific">Azorhizobium caulinodans (strain ATCC 43989 / DSM 5975 / JCM 20966 / LMG 6465 / NBRC 14845 / NCIMB 13405 / ORS 571)</name>
    <dbReference type="NCBI Taxonomy" id="438753"/>
    <lineage>
        <taxon>Bacteria</taxon>
        <taxon>Pseudomonadati</taxon>
        <taxon>Pseudomonadota</taxon>
        <taxon>Alphaproteobacteria</taxon>
        <taxon>Hyphomicrobiales</taxon>
        <taxon>Xanthobacteraceae</taxon>
        <taxon>Azorhizobium</taxon>
    </lineage>
</organism>
<reference evidence="1 2" key="4">
    <citation type="journal article" date="2009" name="Appl. Environ. Microbiol.">
        <title>Comparative genome-wide transcriptional profiling of Azorhizobium caulinodans ORS571 grown under free-living and symbiotic conditions.</title>
        <authorList>
            <person name="Tsukada S."/>
            <person name="Aono T."/>
            <person name="Akiba N."/>
            <person name="Lee KB."/>
            <person name="Liu CT."/>
            <person name="Toyazaki H."/>
            <person name="Oyaizu H."/>
        </authorList>
    </citation>
    <scope>NUCLEOTIDE SEQUENCE [LARGE SCALE GENOMIC DNA]</scope>
    <source>
        <strain evidence="2">ATCC 43989 / DSM 5975 / JCM 20966 / LMG 6465 / NBRC 14845 / NCIMB 13405 / ORS 571</strain>
    </source>
</reference>
<dbReference type="InterPro" id="IPR021074">
    <property type="entry name" value="Formate_DH_dsu"/>
</dbReference>
<accession>A8IIV4</accession>
<reference evidence="1 2" key="5">
    <citation type="journal article" date="2010" name="Appl. Environ. Microbiol.">
        <title>phrR-like gene praR of Azorhizobium caulinodans ORS571 is essential for symbiosis with Sesbania rostrata and is involved in expression of reb genes.</title>
        <authorList>
            <person name="Akiba N."/>
            <person name="Aono T."/>
            <person name="Toyazaki H."/>
            <person name="Sato S."/>
            <person name="Oyaizu H."/>
        </authorList>
    </citation>
    <scope>NUCLEOTIDE SEQUENCE [LARGE SCALE GENOMIC DNA]</scope>
    <source>
        <strain evidence="2">ATCC 43989 / DSM 5975 / JCM 20966 / LMG 6465 / NBRC 14845 / NCIMB 13405 / ORS 571</strain>
    </source>
</reference>
<dbReference type="HOGENOM" id="CLU_166802_0_1_5"/>
<dbReference type="AlphaFoldDB" id="A8IIV4"/>
<reference evidence="1 2" key="3">
    <citation type="journal article" date="2008" name="BMC Genomics">
        <title>The genome of the versatile nitrogen fixer Azorhizobium caulinodans ORS571.</title>
        <authorList>
            <person name="Lee KB."/>
            <person name="Backer P.D."/>
            <person name="Aono T."/>
            <person name="Liu CT."/>
            <person name="Suzuki S."/>
            <person name="Suzuki T."/>
            <person name="Kaneko T."/>
            <person name="Yamada M."/>
            <person name="Tabata S."/>
            <person name="Kupfer D.M."/>
            <person name="Najar F.Z."/>
            <person name="Wiley G.B."/>
            <person name="Roe B."/>
            <person name="Binnewies T.T."/>
            <person name="Ussery D.W."/>
            <person name="D'Haeze W."/>
            <person name="Herder J.D."/>
            <person name="Gevers D."/>
            <person name="Vereecke D."/>
            <person name="Holsters M."/>
            <person name="Oyaizu H."/>
        </authorList>
    </citation>
    <scope>NUCLEOTIDE SEQUENCE [LARGE SCALE GENOMIC DNA]</scope>
    <source>
        <strain evidence="2">ATCC 43989 / DSM 5975 / JCM 20966 / LMG 6465 / NBRC 14845 / NCIMB 13405 / ORS 571</strain>
    </source>
</reference>
<dbReference type="Proteomes" id="UP000000270">
    <property type="component" value="Chromosome"/>
</dbReference>
<dbReference type="STRING" id="438753.AZC_3456"/>
<keyword evidence="2" id="KW-1185">Reference proteome</keyword>
<reference evidence="1 2" key="1">
    <citation type="journal article" date="2007" name="Appl. Environ. Microbiol.">
        <title>Rhizobial factors required for stem nodule maturation and maintenance in Sesbania rostrata-Azorhizobium caulinodans ORS571 symbiosis.</title>
        <authorList>
            <person name="Suzuki S."/>
            <person name="Aono T."/>
            <person name="Lee KB."/>
            <person name="Suzuki T."/>
            <person name="Liu CT."/>
            <person name="Miwa H."/>
            <person name="Wakao S."/>
            <person name="Iki T."/>
            <person name="Oyaizu H."/>
        </authorList>
    </citation>
    <scope>NUCLEOTIDE SEQUENCE [LARGE SCALE GENOMIC DNA]</scope>
    <source>
        <strain evidence="2">ATCC 43989 / DSM 5975 / JCM 20966 / LMG 6465 / NBRC 14845 / NCIMB 13405 / ORS 571</strain>
    </source>
</reference>
<reference evidence="2" key="2">
    <citation type="submission" date="2007-04" db="EMBL/GenBank/DDBJ databases">
        <title>Complete genome sequence of the nitrogen-fixing bacterium Azorhizobium caulinodans ORS571.</title>
        <authorList>
            <person name="Lee K.B."/>
            <person name="Backer P.D."/>
            <person name="Aono T."/>
            <person name="Liu C.T."/>
            <person name="Suzuki S."/>
            <person name="Suzuki T."/>
            <person name="Kaneko T."/>
            <person name="Yamada M."/>
            <person name="Tabata S."/>
            <person name="Kupfer D.M."/>
            <person name="Najar F.Z."/>
            <person name="Wiley G.B."/>
            <person name="Roe B."/>
            <person name="Binnewies T."/>
            <person name="Ussery D."/>
            <person name="Vereecke D."/>
            <person name="Gevers D."/>
            <person name="Holsters M."/>
            <person name="Oyaizu H."/>
        </authorList>
    </citation>
    <scope>NUCLEOTIDE SEQUENCE [LARGE SCALE GENOMIC DNA]</scope>
    <source>
        <strain evidence="2">ATCC 43989 / DSM 5975 / JCM 20966 / LMG 6465 / NBRC 14845 / NCIMB 13405 / ORS 571</strain>
    </source>
</reference>
<dbReference type="KEGG" id="azc:AZC_3456"/>
<proteinExistence type="predicted"/>
<gene>
    <name evidence="1" type="ordered locus">AZC_3456</name>
</gene>
<dbReference type="Pfam" id="PF11390">
    <property type="entry name" value="FdsD"/>
    <property type="match status" value="1"/>
</dbReference>
<evidence type="ECO:0000313" key="1">
    <source>
        <dbReference type="EMBL" id="BAF89454.1"/>
    </source>
</evidence>
<dbReference type="EMBL" id="AP009384">
    <property type="protein sequence ID" value="BAF89454.1"/>
    <property type="molecule type" value="Genomic_DNA"/>
</dbReference>
<name>A8IIV4_AZOC5</name>
<sequence>MANQIATFFSTQPHAEAVDGTRQHIRKFWDPRMRGRVPHLLAEHPSLLPIAREALEGLPASSHN</sequence>
<reference evidence="1 2" key="6">
    <citation type="journal article" date="2011" name="Appl. Environ. Microbiol.">
        <title>Involvement of the azorhizobial chromosome partition gene (parA) in the onset of bacteroid differentiation during Sesbania rostrata stem nodule development.</title>
        <authorList>
            <person name="Liu CT."/>
            <person name="Lee KB."/>
            <person name="Wang YS."/>
            <person name="Peng MH."/>
            <person name="Lee KT."/>
            <person name="Suzuki S."/>
            <person name="Suzuki T."/>
            <person name="Oyaizu H."/>
        </authorList>
    </citation>
    <scope>NUCLEOTIDE SEQUENCE [LARGE SCALE GENOMIC DNA]</scope>
    <source>
        <strain evidence="2">ATCC 43989 / DSM 5975 / JCM 20966 / LMG 6465 / NBRC 14845 / NCIMB 13405 / ORS 571</strain>
    </source>
</reference>
<evidence type="ECO:0000313" key="2">
    <source>
        <dbReference type="Proteomes" id="UP000000270"/>
    </source>
</evidence>
<protein>
    <submittedName>
        <fullName evidence="1">NAD-dependent formate dehydrogenase delta subunit</fullName>
    </submittedName>
</protein>